<dbReference type="AlphaFoldDB" id="A0A9P5PEI1"/>
<dbReference type="EMBL" id="JADNRY010000233">
    <property type="protein sequence ID" value="KAF9060640.1"/>
    <property type="molecule type" value="Genomic_DNA"/>
</dbReference>
<gene>
    <name evidence="1" type="ORF">BDP27DRAFT_1236480</name>
</gene>
<name>A0A9P5PEI1_9AGAR</name>
<evidence type="ECO:0000313" key="1">
    <source>
        <dbReference type="EMBL" id="KAF9060640.1"/>
    </source>
</evidence>
<accession>A0A9P5PEI1</accession>
<reference evidence="1" key="1">
    <citation type="submission" date="2020-11" db="EMBL/GenBank/DDBJ databases">
        <authorList>
            <consortium name="DOE Joint Genome Institute"/>
            <person name="Ahrendt S."/>
            <person name="Riley R."/>
            <person name="Andreopoulos W."/>
            <person name="Labutti K."/>
            <person name="Pangilinan J."/>
            <person name="Ruiz-Duenas F.J."/>
            <person name="Barrasa J.M."/>
            <person name="Sanchez-Garcia M."/>
            <person name="Camarero S."/>
            <person name="Miyauchi S."/>
            <person name="Serrano A."/>
            <person name="Linde D."/>
            <person name="Babiker R."/>
            <person name="Drula E."/>
            <person name="Ayuso-Fernandez I."/>
            <person name="Pacheco R."/>
            <person name="Padilla G."/>
            <person name="Ferreira P."/>
            <person name="Barriuso J."/>
            <person name="Kellner H."/>
            <person name="Castanera R."/>
            <person name="Alfaro M."/>
            <person name="Ramirez L."/>
            <person name="Pisabarro A.G."/>
            <person name="Kuo A."/>
            <person name="Tritt A."/>
            <person name="Lipzen A."/>
            <person name="He G."/>
            <person name="Yan M."/>
            <person name="Ng V."/>
            <person name="Cullen D."/>
            <person name="Martin F."/>
            <person name="Rosso M.-N."/>
            <person name="Henrissat B."/>
            <person name="Hibbett D."/>
            <person name="Martinez A.T."/>
            <person name="Grigoriev I.V."/>
        </authorList>
    </citation>
    <scope>NUCLEOTIDE SEQUENCE</scope>
    <source>
        <strain evidence="1">AH 40177</strain>
    </source>
</reference>
<sequence length="173" mass="19506">MKHILIECQRPHRALIWSIAEQLWPNKFGIWPGISLGSALGCGLFEFHNTKGEKIPGAQRLFTILMSECMHLIWRLRCDSVIDRGGEEISIEEAYNKLKQALNKRLQQDIQQSNKARWGSHALPKDVVGSCWFPVIKDNNNLPPNWVGKTEVLVGIGPLSDYMTPSSQPMAAT</sequence>
<protein>
    <submittedName>
        <fullName evidence="1">Uncharacterized protein</fullName>
    </submittedName>
</protein>
<proteinExistence type="predicted"/>
<keyword evidence="2" id="KW-1185">Reference proteome</keyword>
<organism evidence="1 2">
    <name type="scientific">Rhodocollybia butyracea</name>
    <dbReference type="NCBI Taxonomy" id="206335"/>
    <lineage>
        <taxon>Eukaryota</taxon>
        <taxon>Fungi</taxon>
        <taxon>Dikarya</taxon>
        <taxon>Basidiomycota</taxon>
        <taxon>Agaricomycotina</taxon>
        <taxon>Agaricomycetes</taxon>
        <taxon>Agaricomycetidae</taxon>
        <taxon>Agaricales</taxon>
        <taxon>Marasmiineae</taxon>
        <taxon>Omphalotaceae</taxon>
        <taxon>Rhodocollybia</taxon>
    </lineage>
</organism>
<evidence type="ECO:0000313" key="2">
    <source>
        <dbReference type="Proteomes" id="UP000772434"/>
    </source>
</evidence>
<dbReference type="OrthoDB" id="3262992at2759"/>
<dbReference type="Proteomes" id="UP000772434">
    <property type="component" value="Unassembled WGS sequence"/>
</dbReference>
<comment type="caution">
    <text evidence="1">The sequence shown here is derived from an EMBL/GenBank/DDBJ whole genome shotgun (WGS) entry which is preliminary data.</text>
</comment>